<organism evidence="1 2">
    <name type="scientific">Pleurodeles waltl</name>
    <name type="common">Iberian ribbed newt</name>
    <dbReference type="NCBI Taxonomy" id="8319"/>
    <lineage>
        <taxon>Eukaryota</taxon>
        <taxon>Metazoa</taxon>
        <taxon>Chordata</taxon>
        <taxon>Craniata</taxon>
        <taxon>Vertebrata</taxon>
        <taxon>Euteleostomi</taxon>
        <taxon>Amphibia</taxon>
        <taxon>Batrachia</taxon>
        <taxon>Caudata</taxon>
        <taxon>Salamandroidea</taxon>
        <taxon>Salamandridae</taxon>
        <taxon>Pleurodelinae</taxon>
        <taxon>Pleurodeles</taxon>
    </lineage>
</organism>
<accession>A0AAV7RL06</accession>
<protein>
    <submittedName>
        <fullName evidence="1">Uncharacterized protein</fullName>
    </submittedName>
</protein>
<evidence type="ECO:0000313" key="2">
    <source>
        <dbReference type="Proteomes" id="UP001066276"/>
    </source>
</evidence>
<name>A0AAV7RL06_PLEWA</name>
<evidence type="ECO:0000313" key="1">
    <source>
        <dbReference type="EMBL" id="KAJ1151475.1"/>
    </source>
</evidence>
<dbReference type="Proteomes" id="UP001066276">
    <property type="component" value="Chromosome 5"/>
</dbReference>
<dbReference type="AlphaFoldDB" id="A0AAV7RL06"/>
<dbReference type="EMBL" id="JANPWB010000009">
    <property type="protein sequence ID" value="KAJ1151475.1"/>
    <property type="molecule type" value="Genomic_DNA"/>
</dbReference>
<gene>
    <name evidence="1" type="ORF">NDU88_004255</name>
</gene>
<sequence length="100" mass="10874">MQRGHLPASCCLELLWDTVNSVGTVRTSTGFPLFGAVAGYSELASSGFCVGTSSLRATFFIQKENCVCLSTKTSQKNVLLRVIVCQRLDCSRRKRHGNGT</sequence>
<proteinExistence type="predicted"/>
<keyword evidence="2" id="KW-1185">Reference proteome</keyword>
<comment type="caution">
    <text evidence="1">The sequence shown here is derived from an EMBL/GenBank/DDBJ whole genome shotgun (WGS) entry which is preliminary data.</text>
</comment>
<reference evidence="1" key="1">
    <citation type="journal article" date="2022" name="bioRxiv">
        <title>Sequencing and chromosome-scale assembly of the giantPleurodeles waltlgenome.</title>
        <authorList>
            <person name="Brown T."/>
            <person name="Elewa A."/>
            <person name="Iarovenko S."/>
            <person name="Subramanian E."/>
            <person name="Araus A.J."/>
            <person name="Petzold A."/>
            <person name="Susuki M."/>
            <person name="Suzuki K.-i.T."/>
            <person name="Hayashi T."/>
            <person name="Toyoda A."/>
            <person name="Oliveira C."/>
            <person name="Osipova E."/>
            <person name="Leigh N.D."/>
            <person name="Simon A."/>
            <person name="Yun M.H."/>
        </authorList>
    </citation>
    <scope>NUCLEOTIDE SEQUENCE</scope>
    <source>
        <strain evidence="1">20211129_DDA</strain>
        <tissue evidence="1">Liver</tissue>
    </source>
</reference>